<dbReference type="Gene3D" id="3.40.830.10">
    <property type="entry name" value="LigB-like"/>
    <property type="match status" value="1"/>
</dbReference>
<evidence type="ECO:0000259" key="1">
    <source>
        <dbReference type="Pfam" id="PF02900"/>
    </source>
</evidence>
<sequence length="334" mass="37725">MRTARIFKRGMRSFMAEIVLGLAMSHSPQVSQEPKWWSEQARIDQNRTPYEELLKRKPDWIEQELSPEVWEKKHSAVQSAIADLAQTLNDVAPDVVVLIGDDQEELFLDDCMPTFSVFWGDKSWDRPEFIHGDMSVPSRAAVLWAFHGETQEAYPGHPEFGRHIIENLMEQNFDVAQYSRQHEQRSLGHAFTFVRRRIMREDRIIPMIPVLINTYVPPNQPTAARCYAFGQAIRKAIELWPGAERVAVIASGGLSHFVIDSEFDRQILEGLAKGDGEALSSVPRSKLQSGSSEVLNWIAAGGALEGLRMKLVDYIPGYRSEGGTGVGMAFAKWL</sequence>
<dbReference type="Pfam" id="PF02900">
    <property type="entry name" value="LigB"/>
    <property type="match status" value="1"/>
</dbReference>
<dbReference type="SUPFAM" id="SSF53213">
    <property type="entry name" value="LigB-like"/>
    <property type="match status" value="1"/>
</dbReference>
<organism evidence="2 3">
    <name type="scientific">Paraburkholderia panacisoli</name>
    <dbReference type="NCBI Taxonomy" id="2603818"/>
    <lineage>
        <taxon>Bacteria</taxon>
        <taxon>Pseudomonadati</taxon>
        <taxon>Pseudomonadota</taxon>
        <taxon>Betaproteobacteria</taxon>
        <taxon>Burkholderiales</taxon>
        <taxon>Burkholderiaceae</taxon>
        <taxon>Paraburkholderia</taxon>
    </lineage>
</organism>
<evidence type="ECO:0000313" key="2">
    <source>
        <dbReference type="EMBL" id="KAA1003424.1"/>
    </source>
</evidence>
<accession>A0A5B0GJ34</accession>
<dbReference type="GO" id="GO:0016702">
    <property type="term" value="F:oxidoreductase activity, acting on single donors with incorporation of molecular oxygen, incorporation of two atoms of oxygen"/>
    <property type="evidence" value="ECO:0007669"/>
    <property type="project" value="UniProtKB-ARBA"/>
</dbReference>
<dbReference type="InterPro" id="IPR004183">
    <property type="entry name" value="Xdiol_dOase_suB"/>
</dbReference>
<feature type="domain" description="Extradiol ring-cleavage dioxygenase class III enzyme subunit B" evidence="1">
    <location>
        <begin position="75"/>
        <end position="310"/>
    </location>
</feature>
<gene>
    <name evidence="2" type="ORF">FVF58_36870</name>
</gene>
<dbReference type="EMBL" id="VTUZ01000036">
    <property type="protein sequence ID" value="KAA1003424.1"/>
    <property type="molecule type" value="Genomic_DNA"/>
</dbReference>
<keyword evidence="2" id="KW-0223">Dioxygenase</keyword>
<keyword evidence="2" id="KW-0560">Oxidoreductase</keyword>
<proteinExistence type="predicted"/>
<dbReference type="AlphaFoldDB" id="A0A5B0GJ34"/>
<dbReference type="GO" id="GO:0008198">
    <property type="term" value="F:ferrous iron binding"/>
    <property type="evidence" value="ECO:0007669"/>
    <property type="project" value="InterPro"/>
</dbReference>
<reference evidence="2 3" key="1">
    <citation type="submission" date="2019-08" db="EMBL/GenBank/DDBJ databases">
        <title>Paraburkholderia sp. DCY113.</title>
        <authorList>
            <person name="Kang J."/>
        </authorList>
    </citation>
    <scope>NUCLEOTIDE SEQUENCE [LARGE SCALE GENOMIC DNA]</scope>
    <source>
        <strain evidence="2 3">DCY113</strain>
    </source>
</reference>
<name>A0A5B0GJ34_9BURK</name>
<protein>
    <submittedName>
        <fullName evidence="2">Protocatechuate 3,4-dioxygenase</fullName>
    </submittedName>
</protein>
<evidence type="ECO:0000313" key="3">
    <source>
        <dbReference type="Proteomes" id="UP000325273"/>
    </source>
</evidence>
<keyword evidence="3" id="KW-1185">Reference proteome</keyword>
<dbReference type="Proteomes" id="UP000325273">
    <property type="component" value="Unassembled WGS sequence"/>
</dbReference>
<comment type="caution">
    <text evidence="2">The sequence shown here is derived from an EMBL/GenBank/DDBJ whole genome shotgun (WGS) entry which is preliminary data.</text>
</comment>